<dbReference type="PROSITE" id="PS51257">
    <property type="entry name" value="PROKAR_LIPOPROTEIN"/>
    <property type="match status" value="1"/>
</dbReference>
<sequence length="127" mass="14573">MLILSKPVGNSRYTLLSQASVSCCIKEVVSALNNPTIFNSWVKFPNSIRELTAVRQEFYRKTRFPGVIGCLDFTHVDIVPPSKNLNLSENRYPEYMYVNRKHYHSINVQLICDSNLKMFNVNALFPG</sequence>
<organism evidence="4 5">
    <name type="scientific">Aphis craccivora</name>
    <name type="common">Cowpea aphid</name>
    <dbReference type="NCBI Taxonomy" id="307492"/>
    <lineage>
        <taxon>Eukaryota</taxon>
        <taxon>Metazoa</taxon>
        <taxon>Ecdysozoa</taxon>
        <taxon>Arthropoda</taxon>
        <taxon>Hexapoda</taxon>
        <taxon>Insecta</taxon>
        <taxon>Pterygota</taxon>
        <taxon>Neoptera</taxon>
        <taxon>Paraneoptera</taxon>
        <taxon>Hemiptera</taxon>
        <taxon>Sternorrhyncha</taxon>
        <taxon>Aphidomorpha</taxon>
        <taxon>Aphidoidea</taxon>
        <taxon>Aphididae</taxon>
        <taxon>Aphidini</taxon>
        <taxon>Aphis</taxon>
        <taxon>Aphis</taxon>
    </lineage>
</organism>
<dbReference type="OrthoDB" id="2415966at2759"/>
<comment type="caution">
    <text evidence="4">The sequence shown here is derived from an EMBL/GenBank/DDBJ whole genome shotgun (WGS) entry which is preliminary data.</text>
</comment>
<evidence type="ECO:0000259" key="3">
    <source>
        <dbReference type="Pfam" id="PF13359"/>
    </source>
</evidence>
<evidence type="ECO:0000256" key="2">
    <source>
        <dbReference type="ARBA" id="ARBA00022723"/>
    </source>
</evidence>
<comment type="cofactor">
    <cofactor evidence="1">
        <name>a divalent metal cation</name>
        <dbReference type="ChEBI" id="CHEBI:60240"/>
    </cofactor>
</comment>
<reference evidence="4 5" key="1">
    <citation type="submission" date="2019-08" db="EMBL/GenBank/DDBJ databases">
        <title>Whole genome of Aphis craccivora.</title>
        <authorList>
            <person name="Voronova N.V."/>
            <person name="Shulinski R.S."/>
            <person name="Bandarenka Y.V."/>
            <person name="Zhorov D.G."/>
            <person name="Warner D."/>
        </authorList>
    </citation>
    <scope>NUCLEOTIDE SEQUENCE [LARGE SCALE GENOMIC DNA]</scope>
    <source>
        <strain evidence="4">180601</strain>
        <tissue evidence="4">Whole Body</tissue>
    </source>
</reference>
<feature type="domain" description="DDE Tnp4" evidence="3">
    <location>
        <begin position="71"/>
        <end position="127"/>
    </location>
</feature>
<proteinExistence type="predicted"/>
<dbReference type="AlphaFoldDB" id="A0A6G0XZ07"/>
<protein>
    <recommendedName>
        <fullName evidence="3">DDE Tnp4 domain-containing protein</fullName>
    </recommendedName>
</protein>
<keyword evidence="5" id="KW-1185">Reference proteome</keyword>
<dbReference type="GO" id="GO:0046872">
    <property type="term" value="F:metal ion binding"/>
    <property type="evidence" value="ECO:0007669"/>
    <property type="project" value="UniProtKB-KW"/>
</dbReference>
<evidence type="ECO:0000313" key="4">
    <source>
        <dbReference type="EMBL" id="KAF0745920.1"/>
    </source>
</evidence>
<accession>A0A6G0XZ07</accession>
<dbReference type="InterPro" id="IPR027806">
    <property type="entry name" value="HARBI1_dom"/>
</dbReference>
<evidence type="ECO:0000256" key="1">
    <source>
        <dbReference type="ARBA" id="ARBA00001968"/>
    </source>
</evidence>
<evidence type="ECO:0000313" key="5">
    <source>
        <dbReference type="Proteomes" id="UP000478052"/>
    </source>
</evidence>
<keyword evidence="2" id="KW-0479">Metal-binding</keyword>
<name>A0A6G0XZ07_APHCR</name>
<dbReference type="Proteomes" id="UP000478052">
    <property type="component" value="Unassembled WGS sequence"/>
</dbReference>
<gene>
    <name evidence="4" type="ORF">FWK35_00029855</name>
</gene>
<dbReference type="Pfam" id="PF13359">
    <property type="entry name" value="DDE_Tnp_4"/>
    <property type="match status" value="1"/>
</dbReference>
<dbReference type="EMBL" id="VUJU01007396">
    <property type="protein sequence ID" value="KAF0745920.1"/>
    <property type="molecule type" value="Genomic_DNA"/>
</dbReference>